<dbReference type="AlphaFoldDB" id="A0A0C9WSB2"/>
<organism evidence="1 2">
    <name type="scientific">Laccaria amethystina LaAM-08-1</name>
    <dbReference type="NCBI Taxonomy" id="1095629"/>
    <lineage>
        <taxon>Eukaryota</taxon>
        <taxon>Fungi</taxon>
        <taxon>Dikarya</taxon>
        <taxon>Basidiomycota</taxon>
        <taxon>Agaricomycotina</taxon>
        <taxon>Agaricomycetes</taxon>
        <taxon>Agaricomycetidae</taxon>
        <taxon>Agaricales</taxon>
        <taxon>Agaricineae</taxon>
        <taxon>Hydnangiaceae</taxon>
        <taxon>Laccaria</taxon>
    </lineage>
</organism>
<evidence type="ECO:0000313" key="2">
    <source>
        <dbReference type="Proteomes" id="UP000054477"/>
    </source>
</evidence>
<evidence type="ECO:0000313" key="1">
    <source>
        <dbReference type="EMBL" id="KIJ90908.1"/>
    </source>
</evidence>
<dbReference type="HOGENOM" id="CLU_1970903_0_0_1"/>
<accession>A0A0C9WSB2</accession>
<proteinExistence type="predicted"/>
<keyword evidence="2" id="KW-1185">Reference proteome</keyword>
<reference evidence="1 2" key="1">
    <citation type="submission" date="2014-04" db="EMBL/GenBank/DDBJ databases">
        <authorList>
            <consortium name="DOE Joint Genome Institute"/>
            <person name="Kuo A."/>
            <person name="Kohler A."/>
            <person name="Nagy L.G."/>
            <person name="Floudas D."/>
            <person name="Copeland A."/>
            <person name="Barry K.W."/>
            <person name="Cichocki N."/>
            <person name="Veneault-Fourrey C."/>
            <person name="LaButti K."/>
            <person name="Lindquist E.A."/>
            <person name="Lipzen A."/>
            <person name="Lundell T."/>
            <person name="Morin E."/>
            <person name="Murat C."/>
            <person name="Sun H."/>
            <person name="Tunlid A."/>
            <person name="Henrissat B."/>
            <person name="Grigoriev I.V."/>
            <person name="Hibbett D.S."/>
            <person name="Martin F."/>
            <person name="Nordberg H.P."/>
            <person name="Cantor M.N."/>
            <person name="Hua S.X."/>
        </authorList>
    </citation>
    <scope>NUCLEOTIDE SEQUENCE [LARGE SCALE GENOMIC DNA]</scope>
    <source>
        <strain evidence="1 2">LaAM-08-1</strain>
    </source>
</reference>
<dbReference type="Proteomes" id="UP000054477">
    <property type="component" value="Unassembled WGS sequence"/>
</dbReference>
<dbReference type="EMBL" id="KN839087">
    <property type="protein sequence ID" value="KIJ90908.1"/>
    <property type="molecule type" value="Genomic_DNA"/>
</dbReference>
<gene>
    <name evidence="1" type="ORF">K443DRAFT_14850</name>
</gene>
<protein>
    <submittedName>
        <fullName evidence="1">Uncharacterized protein</fullName>
    </submittedName>
</protein>
<name>A0A0C9WSB2_9AGAR</name>
<sequence length="127" mass="13861">MLDIIMTELTIVSVVVVVMNFGGSITEIDIKTIPHGCHNKLLLPFMRDELRLKLLTPPIDGEVELDEDGSPPIIWAKAELSVPVVYFNYGVQGRFLGGLSYAIRVGERIGAAGNGLDPEQSVILSQK</sequence>
<reference evidence="2" key="2">
    <citation type="submission" date="2015-01" db="EMBL/GenBank/DDBJ databases">
        <title>Evolutionary Origins and Diversification of the Mycorrhizal Mutualists.</title>
        <authorList>
            <consortium name="DOE Joint Genome Institute"/>
            <consortium name="Mycorrhizal Genomics Consortium"/>
            <person name="Kohler A."/>
            <person name="Kuo A."/>
            <person name="Nagy L.G."/>
            <person name="Floudas D."/>
            <person name="Copeland A."/>
            <person name="Barry K.W."/>
            <person name="Cichocki N."/>
            <person name="Veneault-Fourrey C."/>
            <person name="LaButti K."/>
            <person name="Lindquist E.A."/>
            <person name="Lipzen A."/>
            <person name="Lundell T."/>
            <person name="Morin E."/>
            <person name="Murat C."/>
            <person name="Riley R."/>
            <person name="Ohm R."/>
            <person name="Sun H."/>
            <person name="Tunlid A."/>
            <person name="Henrissat B."/>
            <person name="Grigoriev I.V."/>
            <person name="Hibbett D.S."/>
            <person name="Martin F."/>
        </authorList>
    </citation>
    <scope>NUCLEOTIDE SEQUENCE [LARGE SCALE GENOMIC DNA]</scope>
    <source>
        <strain evidence="2">LaAM-08-1</strain>
    </source>
</reference>